<comment type="caution">
    <text evidence="3">The sequence shown here is derived from an EMBL/GenBank/DDBJ whole genome shotgun (WGS) entry which is preliminary data.</text>
</comment>
<dbReference type="Gene3D" id="2.60.40.780">
    <property type="entry name" value="von Hippel-Lindau disease tumour suppressor, beta domain"/>
    <property type="match status" value="1"/>
</dbReference>
<accession>A0A8S3USI7</accession>
<dbReference type="Pfam" id="PF01847">
    <property type="entry name" value="VHL"/>
    <property type="match status" value="1"/>
</dbReference>
<dbReference type="SUPFAM" id="SSF49468">
    <property type="entry name" value="VHL"/>
    <property type="match status" value="1"/>
</dbReference>
<gene>
    <name evidence="3" type="ORF">MEDL_56234</name>
</gene>
<evidence type="ECO:0000313" key="3">
    <source>
        <dbReference type="EMBL" id="CAG2244142.1"/>
    </source>
</evidence>
<evidence type="ECO:0000313" key="4">
    <source>
        <dbReference type="Proteomes" id="UP000683360"/>
    </source>
</evidence>
<dbReference type="CDD" id="cd05468">
    <property type="entry name" value="pVHL"/>
    <property type="match status" value="1"/>
</dbReference>
<name>A0A8S3USI7_MYTED</name>
<dbReference type="InterPro" id="IPR024053">
    <property type="entry name" value="VHL_beta_dom"/>
</dbReference>
<comment type="similarity">
    <text evidence="1">Belongs to the VHL family.</text>
</comment>
<dbReference type="InterPro" id="IPR037140">
    <property type="entry name" value="VHL_beta_dom_sf"/>
</dbReference>
<dbReference type="InterPro" id="IPR036208">
    <property type="entry name" value="VHL_sf"/>
</dbReference>
<evidence type="ECO:0000256" key="1">
    <source>
        <dbReference type="ARBA" id="ARBA00010057"/>
    </source>
</evidence>
<sequence>MATEKKEIKSLKSDETVYVAFQNRSPRNVTLYWHDYSGKLVRYAVIKSGGIYSIDTFVTHPWSVSDSKTGDRLFVDNQFVFFLKVQPQEGDEPRYDRFFIDLPVYPLLIRCLQEIRKKIPKNEMDRLHIPDNLKHALKYVPDLKCSTYERFSIIDHDQS</sequence>
<feature type="domain" description="von Hippel-Lindau disease tumour suppressor beta" evidence="2">
    <location>
        <begin position="8"/>
        <end position="85"/>
    </location>
</feature>
<protein>
    <submittedName>
        <fullName evidence="3">VHL</fullName>
    </submittedName>
</protein>
<keyword evidence="4" id="KW-1185">Reference proteome</keyword>
<dbReference type="Gene3D" id="1.10.750.10">
    <property type="entry name" value="von Hippel-Lindau disease tumour suppressor, alpha domain"/>
    <property type="match status" value="1"/>
</dbReference>
<dbReference type="AlphaFoldDB" id="A0A8S3USI7"/>
<reference evidence="3" key="1">
    <citation type="submission" date="2021-03" db="EMBL/GenBank/DDBJ databases">
        <authorList>
            <person name="Bekaert M."/>
        </authorList>
    </citation>
    <scope>NUCLEOTIDE SEQUENCE</scope>
</reference>
<proteinExistence type="inferred from homology"/>
<dbReference type="EMBL" id="CAJPWZ010002729">
    <property type="protein sequence ID" value="CAG2244142.1"/>
    <property type="molecule type" value="Genomic_DNA"/>
</dbReference>
<evidence type="ECO:0000259" key="2">
    <source>
        <dbReference type="Pfam" id="PF01847"/>
    </source>
</evidence>
<dbReference type="InterPro" id="IPR037139">
    <property type="entry name" value="VHL_alpha_dom_sf"/>
</dbReference>
<dbReference type="OrthoDB" id="413400at2759"/>
<organism evidence="3 4">
    <name type="scientific">Mytilus edulis</name>
    <name type="common">Blue mussel</name>
    <dbReference type="NCBI Taxonomy" id="6550"/>
    <lineage>
        <taxon>Eukaryota</taxon>
        <taxon>Metazoa</taxon>
        <taxon>Spiralia</taxon>
        <taxon>Lophotrochozoa</taxon>
        <taxon>Mollusca</taxon>
        <taxon>Bivalvia</taxon>
        <taxon>Autobranchia</taxon>
        <taxon>Pteriomorphia</taxon>
        <taxon>Mytilida</taxon>
        <taxon>Mytiloidea</taxon>
        <taxon>Mytilidae</taxon>
        <taxon>Mytilinae</taxon>
        <taxon>Mytilus</taxon>
    </lineage>
</organism>
<dbReference type="InterPro" id="IPR022772">
    <property type="entry name" value="VHL_tumour_suppress_b/a_dom"/>
</dbReference>
<dbReference type="Proteomes" id="UP000683360">
    <property type="component" value="Unassembled WGS sequence"/>
</dbReference>